<dbReference type="Pfam" id="PF00249">
    <property type="entry name" value="Myb_DNA-binding"/>
    <property type="match status" value="1"/>
</dbReference>
<dbReference type="SUPFAM" id="SSF57850">
    <property type="entry name" value="RING/U-box"/>
    <property type="match status" value="1"/>
</dbReference>
<dbReference type="PANTHER" id="PTHR12374">
    <property type="entry name" value="TRANSCRIPTIONAL ADAPTOR 2 ADA2 -RELATED"/>
    <property type="match status" value="1"/>
</dbReference>
<accession>A0AAV7Y861</accession>
<dbReference type="GO" id="GO:0006338">
    <property type="term" value="P:chromatin remodeling"/>
    <property type="evidence" value="ECO:0007669"/>
    <property type="project" value="TreeGrafter"/>
</dbReference>
<dbReference type="InterPro" id="IPR009057">
    <property type="entry name" value="Homeodomain-like_sf"/>
</dbReference>
<dbReference type="PANTHER" id="PTHR12374:SF20">
    <property type="entry name" value="TRANSCRIPTIONAL ADAPTER 2-ALPHA"/>
    <property type="match status" value="1"/>
</dbReference>
<keyword evidence="1" id="KW-0479">Metal-binding</keyword>
<dbReference type="InterPro" id="IPR055141">
    <property type="entry name" value="TADA2A_B-like_dom"/>
</dbReference>
<dbReference type="SMART" id="SM00291">
    <property type="entry name" value="ZnF_ZZ"/>
    <property type="match status" value="1"/>
</dbReference>
<feature type="domain" description="HTH myb-type" evidence="7">
    <location>
        <begin position="67"/>
        <end position="114"/>
    </location>
</feature>
<dbReference type="InterPro" id="IPR017930">
    <property type="entry name" value="Myb_dom"/>
</dbReference>
<gene>
    <name evidence="8" type="ORF">M0812_30181</name>
</gene>
<evidence type="ECO:0000256" key="3">
    <source>
        <dbReference type="ARBA" id="ARBA00022833"/>
    </source>
</evidence>
<dbReference type="SUPFAM" id="SSF46689">
    <property type="entry name" value="Homeodomain-like"/>
    <property type="match status" value="1"/>
</dbReference>
<dbReference type="InterPro" id="IPR017884">
    <property type="entry name" value="SANT_dom"/>
</dbReference>
<feature type="region of interest" description="Disordered" evidence="4">
    <location>
        <begin position="279"/>
        <end position="304"/>
    </location>
</feature>
<dbReference type="InterPro" id="IPR000433">
    <property type="entry name" value="Znf_ZZ"/>
</dbReference>
<comment type="caution">
    <text evidence="8">The sequence shown here is derived from an EMBL/GenBank/DDBJ whole genome shotgun (WGS) entry which is preliminary data.</text>
</comment>
<dbReference type="Gene3D" id="3.30.60.90">
    <property type="match status" value="1"/>
</dbReference>
<dbReference type="AlphaFoldDB" id="A0AAV7Y861"/>
<feature type="region of interest" description="Disordered" evidence="4">
    <location>
        <begin position="123"/>
        <end position="154"/>
    </location>
</feature>
<evidence type="ECO:0000313" key="9">
    <source>
        <dbReference type="Proteomes" id="UP001146793"/>
    </source>
</evidence>
<feature type="domain" description="SANT" evidence="6">
    <location>
        <begin position="62"/>
        <end position="114"/>
    </location>
</feature>
<feature type="compositionally biased region" description="Basic residues" evidence="4">
    <location>
        <begin position="136"/>
        <end position="154"/>
    </location>
</feature>
<sequence length="438" mass="52051">MNKIHQFYCNHCQTNITKKTLIICVCCTEVTLCEECFSKGVEFEDHKKTHGYKVVVCDQESIFQEDWSAEEEIRLFKAIDKKGFQNWEDISCLVGSKSESECKSHYEKVFLNSPNYENFDPKLLPPHKSTNTNNNKKNKLKQKRRNRKRMQKKRFKNQCVIFSSSEDELHSDSQEDRKFKIYTNKKKTAISEMIGYMPKRSEFEIEYNNDCEEILNQMGVIDNRISWDLKNEVLKYYNQKLEEREKNKQFVISMGLIYPLRSKQRRNRKPLARILTNTNTKTNTNKNHPVSNKRRTRTKGNKKTKTKILKKKRQFQKRMRVFAKCFDQRSDYERSCDSLYQESKLKTEIKLLLELQNHLNTTPKNELSMKSKKRNSSRKLVEMNLPQLINSNSKSKSSSNNKHQTQDKMELVETGHSPMNEIVPQILYQEDQILFEKI</sequence>
<keyword evidence="3" id="KW-0862">Zinc</keyword>
<dbReference type="GO" id="GO:0006357">
    <property type="term" value="P:regulation of transcription by RNA polymerase II"/>
    <property type="evidence" value="ECO:0007669"/>
    <property type="project" value="TreeGrafter"/>
</dbReference>
<feature type="compositionally biased region" description="Basic residues" evidence="4">
    <location>
        <begin position="291"/>
        <end position="304"/>
    </location>
</feature>
<evidence type="ECO:0000256" key="2">
    <source>
        <dbReference type="ARBA" id="ARBA00022771"/>
    </source>
</evidence>
<dbReference type="GO" id="GO:0008270">
    <property type="term" value="F:zinc ion binding"/>
    <property type="evidence" value="ECO:0007669"/>
    <property type="project" value="UniProtKB-KW"/>
</dbReference>
<dbReference type="Proteomes" id="UP001146793">
    <property type="component" value="Unassembled WGS sequence"/>
</dbReference>
<dbReference type="InterPro" id="IPR043145">
    <property type="entry name" value="Znf_ZZ_sf"/>
</dbReference>
<dbReference type="CDD" id="cd00167">
    <property type="entry name" value="SANT"/>
    <property type="match status" value="1"/>
</dbReference>
<dbReference type="PROSITE" id="PS51293">
    <property type="entry name" value="SANT"/>
    <property type="match status" value="1"/>
</dbReference>
<dbReference type="GO" id="GO:0005634">
    <property type="term" value="C:nucleus"/>
    <property type="evidence" value="ECO:0007669"/>
    <property type="project" value="TreeGrafter"/>
</dbReference>
<dbReference type="Gene3D" id="1.10.10.60">
    <property type="entry name" value="Homeodomain-like"/>
    <property type="match status" value="1"/>
</dbReference>
<dbReference type="PROSITE" id="PS50090">
    <property type="entry name" value="MYB_LIKE"/>
    <property type="match status" value="1"/>
</dbReference>
<evidence type="ECO:0000259" key="7">
    <source>
        <dbReference type="PROSITE" id="PS51294"/>
    </source>
</evidence>
<evidence type="ECO:0000313" key="8">
    <source>
        <dbReference type="EMBL" id="KAJ3423648.1"/>
    </source>
</evidence>
<organism evidence="8 9">
    <name type="scientific">Anaeramoeba flamelloides</name>
    <dbReference type="NCBI Taxonomy" id="1746091"/>
    <lineage>
        <taxon>Eukaryota</taxon>
        <taxon>Metamonada</taxon>
        <taxon>Anaeramoebidae</taxon>
        <taxon>Anaeramoeba</taxon>
    </lineage>
</organism>
<name>A0AAV7Y861_9EUKA</name>
<keyword evidence="2" id="KW-0863">Zinc-finger</keyword>
<dbReference type="SMART" id="SM00717">
    <property type="entry name" value="SANT"/>
    <property type="match status" value="1"/>
</dbReference>
<evidence type="ECO:0000256" key="4">
    <source>
        <dbReference type="SAM" id="MobiDB-lite"/>
    </source>
</evidence>
<dbReference type="PROSITE" id="PS51294">
    <property type="entry name" value="HTH_MYB"/>
    <property type="match status" value="1"/>
</dbReference>
<protein>
    <submittedName>
        <fullName evidence="8">Transcriptional adapter 2-alpha</fullName>
    </submittedName>
</protein>
<dbReference type="GO" id="GO:0003713">
    <property type="term" value="F:transcription coactivator activity"/>
    <property type="evidence" value="ECO:0007669"/>
    <property type="project" value="TreeGrafter"/>
</dbReference>
<evidence type="ECO:0000259" key="6">
    <source>
        <dbReference type="PROSITE" id="PS51293"/>
    </source>
</evidence>
<feature type="region of interest" description="Disordered" evidence="4">
    <location>
        <begin position="363"/>
        <end position="407"/>
    </location>
</feature>
<feature type="domain" description="Myb-like" evidence="5">
    <location>
        <begin position="59"/>
        <end position="110"/>
    </location>
</feature>
<evidence type="ECO:0000256" key="1">
    <source>
        <dbReference type="ARBA" id="ARBA00022723"/>
    </source>
</evidence>
<feature type="compositionally biased region" description="Low complexity" evidence="4">
    <location>
        <begin position="390"/>
        <end position="402"/>
    </location>
</feature>
<reference evidence="8" key="1">
    <citation type="submission" date="2022-08" db="EMBL/GenBank/DDBJ databases">
        <title>Novel sulphate-reducing endosymbionts in the free-living metamonad Anaeramoeba.</title>
        <authorList>
            <person name="Jerlstrom-Hultqvist J."/>
            <person name="Cepicka I."/>
            <person name="Gallot-Lavallee L."/>
            <person name="Salas-Leiva D."/>
            <person name="Curtis B.A."/>
            <person name="Zahonova K."/>
            <person name="Pipaliya S."/>
            <person name="Dacks J."/>
            <person name="Roger A.J."/>
        </authorList>
    </citation>
    <scope>NUCLEOTIDE SEQUENCE</scope>
    <source>
        <strain evidence="8">Busselton2</strain>
    </source>
</reference>
<proteinExistence type="predicted"/>
<dbReference type="Pfam" id="PF25299">
    <property type="entry name" value="ZZ_ADA2"/>
    <property type="match status" value="1"/>
</dbReference>
<dbReference type="EMBL" id="JANTQA010000076">
    <property type="protein sequence ID" value="KAJ3423648.1"/>
    <property type="molecule type" value="Genomic_DNA"/>
</dbReference>
<dbReference type="GO" id="GO:0003682">
    <property type="term" value="F:chromatin binding"/>
    <property type="evidence" value="ECO:0007669"/>
    <property type="project" value="TreeGrafter"/>
</dbReference>
<dbReference type="InterPro" id="IPR001005">
    <property type="entry name" value="SANT/Myb"/>
</dbReference>
<dbReference type="Pfam" id="PF22941">
    <property type="entry name" value="TADA2A-like_3rd"/>
    <property type="match status" value="1"/>
</dbReference>
<evidence type="ECO:0000259" key="5">
    <source>
        <dbReference type="PROSITE" id="PS50090"/>
    </source>
</evidence>